<keyword evidence="5" id="KW-0677">Repeat</keyword>
<reference evidence="10" key="1">
    <citation type="submission" date="2021-02" db="EMBL/GenBank/DDBJ databases">
        <authorList>
            <person name="Nowell W R."/>
        </authorList>
    </citation>
    <scope>NUCLEOTIDE SEQUENCE</scope>
</reference>
<dbReference type="Proteomes" id="UP000682733">
    <property type="component" value="Unassembled WGS sequence"/>
</dbReference>
<keyword evidence="7 8" id="KW-0472">Membrane</keyword>
<evidence type="ECO:0000256" key="2">
    <source>
        <dbReference type="ARBA" id="ARBA00006375"/>
    </source>
</evidence>
<proteinExistence type="inferred from homology"/>
<evidence type="ECO:0000313" key="11">
    <source>
        <dbReference type="EMBL" id="CAF0988682.1"/>
    </source>
</evidence>
<comment type="subcellular location">
    <subcellularLocation>
        <location evidence="1">Membrane</location>
        <topology evidence="1">Multi-pass membrane protein</topology>
    </subcellularLocation>
</comment>
<dbReference type="EMBL" id="CAJOBA010005948">
    <property type="protein sequence ID" value="CAF3758806.1"/>
    <property type="molecule type" value="Genomic_DNA"/>
</dbReference>
<evidence type="ECO:0000313" key="14">
    <source>
        <dbReference type="Proteomes" id="UP000663829"/>
    </source>
</evidence>
<dbReference type="PROSITE" id="PS50920">
    <property type="entry name" value="SOLCAR"/>
    <property type="match status" value="2"/>
</dbReference>
<dbReference type="InterPro" id="IPR050391">
    <property type="entry name" value="Mito_Metabolite_Transporter"/>
</dbReference>
<dbReference type="OrthoDB" id="756301at2759"/>
<dbReference type="PRINTS" id="PR00784">
    <property type="entry name" value="MTUNCOUPLING"/>
</dbReference>
<dbReference type="InterPro" id="IPR018108">
    <property type="entry name" value="MCP_transmembrane"/>
</dbReference>
<evidence type="ECO:0000256" key="5">
    <source>
        <dbReference type="ARBA" id="ARBA00022737"/>
    </source>
</evidence>
<evidence type="ECO:0000256" key="9">
    <source>
        <dbReference type="RuleBase" id="RU000488"/>
    </source>
</evidence>
<dbReference type="Pfam" id="PF00153">
    <property type="entry name" value="Mito_carr"/>
    <property type="match status" value="2"/>
</dbReference>
<keyword evidence="6" id="KW-1133">Transmembrane helix</keyword>
<evidence type="ECO:0000313" key="13">
    <source>
        <dbReference type="EMBL" id="CAF3758806.1"/>
    </source>
</evidence>
<evidence type="ECO:0000256" key="1">
    <source>
        <dbReference type="ARBA" id="ARBA00004141"/>
    </source>
</evidence>
<dbReference type="AlphaFoldDB" id="A0A813X3S3"/>
<keyword evidence="14" id="KW-1185">Reference proteome</keyword>
<accession>A0A813X3S3</accession>
<dbReference type="GO" id="GO:0016020">
    <property type="term" value="C:membrane"/>
    <property type="evidence" value="ECO:0007669"/>
    <property type="project" value="UniProtKB-SubCell"/>
</dbReference>
<dbReference type="GO" id="GO:0055085">
    <property type="term" value="P:transmembrane transport"/>
    <property type="evidence" value="ECO:0007669"/>
    <property type="project" value="InterPro"/>
</dbReference>
<evidence type="ECO:0000256" key="3">
    <source>
        <dbReference type="ARBA" id="ARBA00022448"/>
    </source>
</evidence>
<dbReference type="InterPro" id="IPR002067">
    <property type="entry name" value="MCP"/>
</dbReference>
<organism evidence="10 14">
    <name type="scientific">Didymodactylos carnosus</name>
    <dbReference type="NCBI Taxonomy" id="1234261"/>
    <lineage>
        <taxon>Eukaryota</taxon>
        <taxon>Metazoa</taxon>
        <taxon>Spiralia</taxon>
        <taxon>Gnathifera</taxon>
        <taxon>Rotifera</taxon>
        <taxon>Eurotatoria</taxon>
        <taxon>Bdelloidea</taxon>
        <taxon>Philodinida</taxon>
        <taxon>Philodinidae</taxon>
        <taxon>Didymodactylos</taxon>
    </lineage>
</organism>
<dbReference type="Proteomes" id="UP000663829">
    <property type="component" value="Unassembled WGS sequence"/>
</dbReference>
<evidence type="ECO:0000313" key="12">
    <source>
        <dbReference type="EMBL" id="CAF3652044.1"/>
    </source>
</evidence>
<dbReference type="InterPro" id="IPR023395">
    <property type="entry name" value="MCP_dom_sf"/>
</dbReference>
<dbReference type="EMBL" id="CAJNOK010005942">
    <property type="protein sequence ID" value="CAF0988682.1"/>
    <property type="molecule type" value="Genomic_DNA"/>
</dbReference>
<keyword evidence="3 9" id="KW-0813">Transport</keyword>
<dbReference type="SUPFAM" id="SSF103506">
    <property type="entry name" value="Mitochondrial carrier"/>
    <property type="match status" value="1"/>
</dbReference>
<gene>
    <name evidence="10" type="ORF">GPM918_LOCUS6764</name>
    <name evidence="11" type="ORF">OVA965_LOCUS13959</name>
    <name evidence="12" type="ORF">SRO942_LOCUS6764</name>
    <name evidence="13" type="ORF">TMI583_LOCUS13961</name>
</gene>
<keyword evidence="4 8" id="KW-0812">Transmembrane</keyword>
<dbReference type="Proteomes" id="UP000677228">
    <property type="component" value="Unassembled WGS sequence"/>
</dbReference>
<evidence type="ECO:0000256" key="4">
    <source>
        <dbReference type="ARBA" id="ARBA00022692"/>
    </source>
</evidence>
<feature type="repeat" description="Solcar" evidence="8">
    <location>
        <begin position="33"/>
        <end position="119"/>
    </location>
</feature>
<dbReference type="EMBL" id="CAJOBC010001060">
    <property type="protein sequence ID" value="CAF3652044.1"/>
    <property type="molecule type" value="Genomic_DNA"/>
</dbReference>
<protein>
    <submittedName>
        <fullName evidence="10">Uncharacterized protein</fullName>
    </submittedName>
</protein>
<evidence type="ECO:0000256" key="7">
    <source>
        <dbReference type="ARBA" id="ARBA00023136"/>
    </source>
</evidence>
<dbReference type="Gene3D" id="1.50.40.10">
    <property type="entry name" value="Mitochondrial carrier domain"/>
    <property type="match status" value="1"/>
</dbReference>
<dbReference type="Proteomes" id="UP000681722">
    <property type="component" value="Unassembled WGS sequence"/>
</dbReference>
<feature type="repeat" description="Solcar" evidence="8">
    <location>
        <begin position="128"/>
        <end position="223"/>
    </location>
</feature>
<comment type="caution">
    <text evidence="10">The sequence shown here is derived from an EMBL/GenBank/DDBJ whole genome shotgun (WGS) entry which is preliminary data.</text>
</comment>
<evidence type="ECO:0000256" key="8">
    <source>
        <dbReference type="PROSITE-ProRule" id="PRU00282"/>
    </source>
</evidence>
<name>A0A813X3S3_9BILA</name>
<dbReference type="PANTHER" id="PTHR45618">
    <property type="entry name" value="MITOCHONDRIAL DICARBOXYLATE CARRIER-RELATED"/>
    <property type="match status" value="1"/>
</dbReference>
<evidence type="ECO:0000313" key="10">
    <source>
        <dbReference type="EMBL" id="CAF0864518.1"/>
    </source>
</evidence>
<evidence type="ECO:0000256" key="6">
    <source>
        <dbReference type="ARBA" id="ARBA00022989"/>
    </source>
</evidence>
<dbReference type="EMBL" id="CAJNOQ010001060">
    <property type="protein sequence ID" value="CAF0864518.1"/>
    <property type="molecule type" value="Genomic_DNA"/>
</dbReference>
<comment type="similarity">
    <text evidence="2 9">Belongs to the mitochondrial carrier (TC 2.A.29) family.</text>
</comment>
<sequence>MSAALLRQATYGTFKIGIYQTLKRLFSKDISTEKLYINVVSGMFSGAVANALASPTDLLKIRMQANHPSIQNKGLFRAIISIAQKEGVRGLWRGVIPNAQRAAVVSGVELSIYDWTKKQFLCRLSGTDTISTHFLCSFVAGFAGAVASTPIDVVRTRLMNQSQLKGQLSNPLSTNYNGAIDCLTKTVKNEGFFALYKGFVPNWLRLGPWNVVFFIAYEQLKKINPRSSNESPLIDKPSTNPA</sequence>